<evidence type="ECO:0000313" key="7">
    <source>
        <dbReference type="Proteomes" id="UP001614394"/>
    </source>
</evidence>
<keyword evidence="4" id="KW-0804">Transcription</keyword>
<dbReference type="InterPro" id="IPR012074">
    <property type="entry name" value="GAF_ANTAR"/>
</dbReference>
<name>A0ABW8CCJ3_9ACTN</name>
<evidence type="ECO:0000256" key="1">
    <source>
        <dbReference type="ARBA" id="ARBA00022679"/>
    </source>
</evidence>
<dbReference type="InterPro" id="IPR005561">
    <property type="entry name" value="ANTAR"/>
</dbReference>
<dbReference type="RefSeq" id="WP_399654105.1">
    <property type="nucleotide sequence ID" value="NZ_JBITYG010000008.1"/>
</dbReference>
<dbReference type="PROSITE" id="PS50921">
    <property type="entry name" value="ANTAR"/>
    <property type="match status" value="1"/>
</dbReference>
<evidence type="ECO:0000256" key="3">
    <source>
        <dbReference type="ARBA" id="ARBA00023015"/>
    </source>
</evidence>
<dbReference type="Pfam" id="PF03861">
    <property type="entry name" value="ANTAR"/>
    <property type="match status" value="1"/>
</dbReference>
<evidence type="ECO:0000313" key="6">
    <source>
        <dbReference type="EMBL" id="MFI9104167.1"/>
    </source>
</evidence>
<dbReference type="Gene3D" id="3.30.450.40">
    <property type="match status" value="1"/>
</dbReference>
<dbReference type="InterPro" id="IPR036388">
    <property type="entry name" value="WH-like_DNA-bd_sf"/>
</dbReference>
<dbReference type="Proteomes" id="UP001614394">
    <property type="component" value="Unassembled WGS sequence"/>
</dbReference>
<evidence type="ECO:0000256" key="2">
    <source>
        <dbReference type="ARBA" id="ARBA00022777"/>
    </source>
</evidence>
<keyword evidence="3" id="KW-0805">Transcription regulation</keyword>
<accession>A0ABW8CCJ3</accession>
<keyword evidence="1" id="KW-0808">Transferase</keyword>
<dbReference type="SUPFAM" id="SSF55781">
    <property type="entry name" value="GAF domain-like"/>
    <property type="match status" value="1"/>
</dbReference>
<keyword evidence="7" id="KW-1185">Reference proteome</keyword>
<dbReference type="PIRSF" id="PIRSF036625">
    <property type="entry name" value="GAF_ANTAR"/>
    <property type="match status" value="1"/>
</dbReference>
<reference evidence="6 7" key="1">
    <citation type="submission" date="2024-10" db="EMBL/GenBank/DDBJ databases">
        <title>The Natural Products Discovery Center: Release of the First 8490 Sequenced Strains for Exploring Actinobacteria Biosynthetic Diversity.</title>
        <authorList>
            <person name="Kalkreuter E."/>
            <person name="Kautsar S.A."/>
            <person name="Yang D."/>
            <person name="Bader C.D."/>
            <person name="Teijaro C.N."/>
            <person name="Fluegel L."/>
            <person name="Davis C.M."/>
            <person name="Simpson J.R."/>
            <person name="Lauterbach L."/>
            <person name="Steele A.D."/>
            <person name="Gui C."/>
            <person name="Meng S."/>
            <person name="Li G."/>
            <person name="Viehrig K."/>
            <person name="Ye F."/>
            <person name="Su P."/>
            <person name="Kiefer A.F."/>
            <person name="Nichols A."/>
            <person name="Cepeda A.J."/>
            <person name="Yan W."/>
            <person name="Fan B."/>
            <person name="Jiang Y."/>
            <person name="Adhikari A."/>
            <person name="Zheng C.-J."/>
            <person name="Schuster L."/>
            <person name="Cowan T.M."/>
            <person name="Smanski M.J."/>
            <person name="Chevrette M.G."/>
            <person name="De Carvalho L.P.S."/>
            <person name="Shen B."/>
        </authorList>
    </citation>
    <scope>NUCLEOTIDE SEQUENCE [LARGE SCALE GENOMIC DNA]</scope>
    <source>
        <strain evidence="6 7">NPDC053399</strain>
    </source>
</reference>
<proteinExistence type="predicted"/>
<evidence type="ECO:0000259" key="5">
    <source>
        <dbReference type="PROSITE" id="PS50921"/>
    </source>
</evidence>
<dbReference type="Gene3D" id="1.10.10.10">
    <property type="entry name" value="Winged helix-like DNA-binding domain superfamily/Winged helix DNA-binding domain"/>
    <property type="match status" value="1"/>
</dbReference>
<dbReference type="EMBL" id="JBITYG010000008">
    <property type="protein sequence ID" value="MFI9104167.1"/>
    <property type="molecule type" value="Genomic_DNA"/>
</dbReference>
<dbReference type="Pfam" id="PF13185">
    <property type="entry name" value="GAF_2"/>
    <property type="match status" value="1"/>
</dbReference>
<protein>
    <submittedName>
        <fullName evidence="6">ANTAR domain-containing protein</fullName>
    </submittedName>
</protein>
<dbReference type="SMART" id="SM00065">
    <property type="entry name" value="GAF"/>
    <property type="match status" value="1"/>
</dbReference>
<gene>
    <name evidence="6" type="ORF">ACIGXA_26980</name>
</gene>
<dbReference type="SUPFAM" id="SSF52172">
    <property type="entry name" value="CheY-like"/>
    <property type="match status" value="1"/>
</dbReference>
<sequence length="238" mass="25859">MDREQRLADTFVELADTLIDDFDIIDFLHQLSTRCVELLEVSAAAIMLALPGADLQPAAASDDRAELSDLLALNQREGPALDCYRTGSPVGPFDVARSTPQWPDFAGQARRAGYGVVCALPMRLRREVIGSLLLLRAGATPLGSADVRLAQALADAATIGILHQQTLRRHAALTAQLHTALHSRIAVEQAKGVLAARWGTTVDEAFTAMRRHARTQRRLLSEVAHDIVNGGFQPDRVE</sequence>
<comment type="caution">
    <text evidence="6">The sequence shown here is derived from an EMBL/GenBank/DDBJ whole genome shotgun (WGS) entry which is preliminary data.</text>
</comment>
<organism evidence="6 7">
    <name type="scientific">Streptomyces fildesensis</name>
    <dbReference type="NCBI Taxonomy" id="375757"/>
    <lineage>
        <taxon>Bacteria</taxon>
        <taxon>Bacillati</taxon>
        <taxon>Actinomycetota</taxon>
        <taxon>Actinomycetes</taxon>
        <taxon>Kitasatosporales</taxon>
        <taxon>Streptomycetaceae</taxon>
        <taxon>Streptomyces</taxon>
    </lineage>
</organism>
<dbReference type="SMART" id="SM01012">
    <property type="entry name" value="ANTAR"/>
    <property type="match status" value="1"/>
</dbReference>
<keyword evidence="2" id="KW-0418">Kinase</keyword>
<dbReference type="InterPro" id="IPR003018">
    <property type="entry name" value="GAF"/>
</dbReference>
<feature type="domain" description="ANTAR" evidence="5">
    <location>
        <begin position="167"/>
        <end position="228"/>
    </location>
</feature>
<evidence type="ECO:0000256" key="4">
    <source>
        <dbReference type="ARBA" id="ARBA00023163"/>
    </source>
</evidence>
<dbReference type="InterPro" id="IPR029016">
    <property type="entry name" value="GAF-like_dom_sf"/>
</dbReference>
<dbReference type="InterPro" id="IPR011006">
    <property type="entry name" value="CheY-like_superfamily"/>
</dbReference>